<reference evidence="7" key="1">
    <citation type="submission" date="2023-07" db="EMBL/GenBank/DDBJ databases">
        <title>Molecular identification of indigenous halophilic bacteria isolated from red sea cost, biodegradation of synthetic dyes and assessment of degraded metabolite toxicity.</title>
        <authorList>
            <person name="Chaieb K."/>
            <person name="Altayb H.N."/>
        </authorList>
    </citation>
    <scope>NUCLEOTIDE SEQUENCE [LARGE SCALE GENOMIC DNA]</scope>
    <source>
        <strain evidence="7">K20</strain>
    </source>
</reference>
<evidence type="ECO:0000313" key="6">
    <source>
        <dbReference type="EMBL" id="MCA2017151.1"/>
    </source>
</evidence>
<feature type="domain" description="GHMP kinase N-terminal" evidence="5">
    <location>
        <begin position="63"/>
        <end position="122"/>
    </location>
</feature>
<dbReference type="Gene3D" id="3.30.230.10">
    <property type="match status" value="1"/>
</dbReference>
<evidence type="ECO:0000256" key="3">
    <source>
        <dbReference type="ARBA" id="ARBA00022777"/>
    </source>
</evidence>
<gene>
    <name evidence="6" type="ORF">LDJ79_13575</name>
</gene>
<name>A0ABS7YQJ8_9VIBR</name>
<keyword evidence="4" id="KW-0067">ATP-binding</keyword>
<dbReference type="InterPro" id="IPR006204">
    <property type="entry name" value="GHMP_kinase_N_dom"/>
</dbReference>
<keyword evidence="2" id="KW-0547">Nucleotide-binding</keyword>
<dbReference type="PIRSF" id="PIRSF033887">
    <property type="entry name" value="PduX"/>
    <property type="match status" value="1"/>
</dbReference>
<evidence type="ECO:0000259" key="5">
    <source>
        <dbReference type="Pfam" id="PF00288"/>
    </source>
</evidence>
<evidence type="ECO:0000256" key="1">
    <source>
        <dbReference type="ARBA" id="ARBA00022679"/>
    </source>
</evidence>
<evidence type="ECO:0000256" key="4">
    <source>
        <dbReference type="ARBA" id="ARBA00022840"/>
    </source>
</evidence>
<dbReference type="Proteomes" id="UP001199044">
    <property type="component" value="Unassembled WGS sequence"/>
</dbReference>
<dbReference type="SUPFAM" id="SSF54211">
    <property type="entry name" value="Ribosomal protein S5 domain 2-like"/>
    <property type="match status" value="1"/>
</dbReference>
<keyword evidence="3 6" id="KW-0418">Kinase</keyword>
<proteinExistence type="predicted"/>
<dbReference type="InterPro" id="IPR012363">
    <property type="entry name" value="PduX"/>
</dbReference>
<dbReference type="EMBL" id="JAIWIU010000092">
    <property type="protein sequence ID" value="MCA2017151.1"/>
    <property type="molecule type" value="Genomic_DNA"/>
</dbReference>
<evidence type="ECO:0000313" key="7">
    <source>
        <dbReference type="Proteomes" id="UP001199044"/>
    </source>
</evidence>
<comment type="caution">
    <text evidence="6">The sequence shown here is derived from an EMBL/GenBank/DDBJ whole genome shotgun (WGS) entry which is preliminary data.</text>
</comment>
<keyword evidence="7" id="KW-1185">Reference proteome</keyword>
<dbReference type="InterPro" id="IPR014721">
    <property type="entry name" value="Ribsml_uS5_D2-typ_fold_subgr"/>
</dbReference>
<dbReference type="PANTHER" id="PTHR43527">
    <property type="entry name" value="4-DIPHOSPHOCYTIDYL-2-C-METHYL-D-ERYTHRITOL KINASE, CHLOROPLASTIC"/>
    <property type="match status" value="1"/>
</dbReference>
<evidence type="ECO:0000256" key="2">
    <source>
        <dbReference type="ARBA" id="ARBA00022741"/>
    </source>
</evidence>
<dbReference type="GO" id="GO:0016301">
    <property type="term" value="F:kinase activity"/>
    <property type="evidence" value="ECO:0007669"/>
    <property type="project" value="UniProtKB-KW"/>
</dbReference>
<keyword evidence="1" id="KW-0808">Transferase</keyword>
<sequence>MAKASCPASCGELIQGWINGNEKLVSCPINWFSTVEVSRNPDLPTNTGFMARKAFNLALTFLGQPEEAAKELSIHVESNIPKAKGMASSTADIAATLMATARYFNRELTEVEIGHLCASLEPTDGTIFNALTLFDHNQGEVIETMGTIDPINLLVLESSISLETADYHRMRRYETLQASSDQLEKAHRLLRNAVDEQDKALLGEAATLSAIESQKVLPKPLFYSILDMVERQGLYGINLAHSGSVIGVMYDESRHDVEKIAHQIRQIDVLGFYHTQHRQQLIQGGVR</sequence>
<protein>
    <submittedName>
        <fullName evidence="6">GHMP kinase</fullName>
    </submittedName>
</protein>
<accession>A0ABS7YQJ8</accession>
<dbReference type="InterPro" id="IPR020568">
    <property type="entry name" value="Ribosomal_Su5_D2-typ_SF"/>
</dbReference>
<dbReference type="RefSeq" id="WP_068717743.1">
    <property type="nucleotide sequence ID" value="NZ_AP014636.1"/>
</dbReference>
<organism evidence="6 7">
    <name type="scientific">Vibrio tritonius</name>
    <dbReference type="NCBI Taxonomy" id="1435069"/>
    <lineage>
        <taxon>Bacteria</taxon>
        <taxon>Pseudomonadati</taxon>
        <taxon>Pseudomonadota</taxon>
        <taxon>Gammaproteobacteria</taxon>
        <taxon>Vibrionales</taxon>
        <taxon>Vibrionaceae</taxon>
        <taxon>Vibrio</taxon>
    </lineage>
</organism>
<dbReference type="PANTHER" id="PTHR43527:SF1">
    <property type="entry name" value="L-THREONINE KINASE"/>
    <property type="match status" value="1"/>
</dbReference>
<dbReference type="Pfam" id="PF00288">
    <property type="entry name" value="GHMP_kinases_N"/>
    <property type="match status" value="1"/>
</dbReference>